<feature type="domain" description="Flagellin N-terminal" evidence="1">
    <location>
        <begin position="20"/>
        <end position="147"/>
    </location>
</feature>
<dbReference type="AlphaFoldDB" id="A0A5C5YCU5"/>
<dbReference type="RefSeq" id="WP_146589960.1">
    <property type="nucleotide sequence ID" value="NZ_SJPO01000010.1"/>
</dbReference>
<sequence>MAAILPIPTTRTSDYLSRTRLVQQIQSDQVDLLRLQNQLSTGRRIFLPSDDPGAAVRAITLQRTIERKDQLQINISSASAKLTVAEGSLNQVSEVINSVRGSTLPVIDTVATDNERKAVIQEINQAIESLTHFANSQYQDTFLFGGTRALEEPFNFAGNFIEYRGNEANLQSHVEIGRLFDTNVSGAEIFGGMSDAVRGSVDLDLQVSEKTYLSQLNGGAGVAPNGAVQLSIGLNSYVVDLSAAHTLGDVARMIEEGAPSGSGITVDVEGDGLRVNPGPGGLAIVEVSGGRTAQELGIRQDAQVLTPFGDDVNPSLRKTSQLSDLGGTKATGRINLGVTNAGIKLRATSNGAEFDGVDVIVAGGAPSGGETAVYSAGPPPELTVTVETGVTRAQDVVDLINSDASVPFEAAVDYFGATSSQQAGLGFVVPQTFVDATSGGSGSSLDLAAGLRLTNGLGEVVIDTSAAETIEDLVNILNQPEYGLSAQINADADGIDVRSRRSGADFTIGENGGTLAEDLGIRTYTYTSRLDEFNRGRGAVIEGVNDAATRNANNLTISVTDQGVETTFEIDPIGIATVQDLIDRINGPVVDGGAGGAVVASLATVGNGLVLSRADPATTASGGLAFAADTLTFSADAPGAAGNANFTVDVVDTGSGGLSTTYNSGTGAITVDLGGSTTETTATIAADISTAVAGYTVAAADGTQPAATLAATGVAVTGGSDIGFLDPAAPATVDVAYAADTLTFAADASGSAGNDNFQFEVIDSGSGGLSTVYDSNVDPKTIVVDLGGSATETTATIAADISASVPGFTVTAADGTQPAAAVAATPVAVTGGYDADEFTVSGELADRLGFLPDGQSSVTSAGASVQAEDRNTQEVASVFNTLLRLREALKDNDTIAIGEEYAELDEDLNRATFARSEVGARLQNLDVLKIRLEDEEVQLRSTLSEAIDADIAEVISDFTARQFSLQASLQTTANLLQLSVLNFL</sequence>
<evidence type="ECO:0000259" key="1">
    <source>
        <dbReference type="Pfam" id="PF00669"/>
    </source>
</evidence>
<dbReference type="GO" id="GO:0005198">
    <property type="term" value="F:structural molecule activity"/>
    <property type="evidence" value="ECO:0007669"/>
    <property type="project" value="InterPro"/>
</dbReference>
<dbReference type="EMBL" id="SJPO01000010">
    <property type="protein sequence ID" value="TWT73537.1"/>
    <property type="molecule type" value="Genomic_DNA"/>
</dbReference>
<gene>
    <name evidence="2" type="primary">flgL</name>
    <name evidence="2" type="ORF">Pla123a_38730</name>
</gene>
<dbReference type="Proteomes" id="UP000318478">
    <property type="component" value="Unassembled WGS sequence"/>
</dbReference>
<dbReference type="GO" id="GO:0071973">
    <property type="term" value="P:bacterial-type flagellum-dependent cell motility"/>
    <property type="evidence" value="ECO:0007669"/>
    <property type="project" value="InterPro"/>
</dbReference>
<keyword evidence="3" id="KW-1185">Reference proteome</keyword>
<dbReference type="InterPro" id="IPR013384">
    <property type="entry name" value="Flagell_FlgL"/>
</dbReference>
<dbReference type="OrthoDB" id="225814at2"/>
<protein>
    <submittedName>
        <fullName evidence="2">Flagellar hook-associated protein 3</fullName>
    </submittedName>
</protein>
<keyword evidence="2" id="KW-0966">Cell projection</keyword>
<dbReference type="PANTHER" id="PTHR42792">
    <property type="entry name" value="FLAGELLIN"/>
    <property type="match status" value="1"/>
</dbReference>
<dbReference type="InterPro" id="IPR001492">
    <property type="entry name" value="Flagellin"/>
</dbReference>
<dbReference type="GO" id="GO:0009424">
    <property type="term" value="C:bacterial-type flagellum hook"/>
    <property type="evidence" value="ECO:0007669"/>
    <property type="project" value="InterPro"/>
</dbReference>
<dbReference type="PANTHER" id="PTHR42792:SF1">
    <property type="entry name" value="FLAGELLAR HOOK-ASSOCIATED PROTEIN 3"/>
    <property type="match status" value="1"/>
</dbReference>
<evidence type="ECO:0000313" key="2">
    <source>
        <dbReference type="EMBL" id="TWT73537.1"/>
    </source>
</evidence>
<proteinExistence type="predicted"/>
<evidence type="ECO:0000313" key="3">
    <source>
        <dbReference type="Proteomes" id="UP000318478"/>
    </source>
</evidence>
<organism evidence="2 3">
    <name type="scientific">Posidoniimonas polymericola</name>
    <dbReference type="NCBI Taxonomy" id="2528002"/>
    <lineage>
        <taxon>Bacteria</taxon>
        <taxon>Pseudomonadati</taxon>
        <taxon>Planctomycetota</taxon>
        <taxon>Planctomycetia</taxon>
        <taxon>Pirellulales</taxon>
        <taxon>Lacipirellulaceae</taxon>
        <taxon>Posidoniimonas</taxon>
    </lineage>
</organism>
<dbReference type="Gene3D" id="1.20.1330.10">
    <property type="entry name" value="f41 fragment of flagellin, N-terminal domain"/>
    <property type="match status" value="2"/>
</dbReference>
<keyword evidence="2" id="KW-0282">Flagellum</keyword>
<accession>A0A5C5YCU5</accession>
<keyword evidence="2" id="KW-0969">Cilium</keyword>
<comment type="caution">
    <text evidence="2">The sequence shown here is derived from an EMBL/GenBank/DDBJ whole genome shotgun (WGS) entry which is preliminary data.</text>
</comment>
<name>A0A5C5YCU5_9BACT</name>
<dbReference type="SUPFAM" id="SSF64518">
    <property type="entry name" value="Phase 1 flagellin"/>
    <property type="match status" value="2"/>
</dbReference>
<dbReference type="NCBIfam" id="TIGR02550">
    <property type="entry name" value="flagell_flgL"/>
    <property type="match status" value="1"/>
</dbReference>
<reference evidence="2 3" key="1">
    <citation type="submission" date="2019-02" db="EMBL/GenBank/DDBJ databases">
        <title>Deep-cultivation of Planctomycetes and their phenomic and genomic characterization uncovers novel biology.</title>
        <authorList>
            <person name="Wiegand S."/>
            <person name="Jogler M."/>
            <person name="Boedeker C."/>
            <person name="Pinto D."/>
            <person name="Vollmers J."/>
            <person name="Rivas-Marin E."/>
            <person name="Kohn T."/>
            <person name="Peeters S.H."/>
            <person name="Heuer A."/>
            <person name="Rast P."/>
            <person name="Oberbeckmann S."/>
            <person name="Bunk B."/>
            <person name="Jeske O."/>
            <person name="Meyerdierks A."/>
            <person name="Storesund J.E."/>
            <person name="Kallscheuer N."/>
            <person name="Luecker S."/>
            <person name="Lage O.M."/>
            <person name="Pohl T."/>
            <person name="Merkel B.J."/>
            <person name="Hornburger P."/>
            <person name="Mueller R.-W."/>
            <person name="Bruemmer F."/>
            <person name="Labrenz M."/>
            <person name="Spormann A.M."/>
            <person name="Op Den Camp H."/>
            <person name="Overmann J."/>
            <person name="Amann R."/>
            <person name="Jetten M.S.M."/>
            <person name="Mascher T."/>
            <person name="Medema M.H."/>
            <person name="Devos D.P."/>
            <person name="Kaster A.-K."/>
            <person name="Ovreas L."/>
            <person name="Rohde M."/>
            <person name="Galperin M.Y."/>
            <person name="Jogler C."/>
        </authorList>
    </citation>
    <scope>NUCLEOTIDE SEQUENCE [LARGE SCALE GENOMIC DNA]</scope>
    <source>
        <strain evidence="2 3">Pla123a</strain>
    </source>
</reference>
<dbReference type="Pfam" id="PF00669">
    <property type="entry name" value="Flagellin_N"/>
    <property type="match status" value="1"/>
</dbReference>
<dbReference type="InterPro" id="IPR001029">
    <property type="entry name" value="Flagellin_N"/>
</dbReference>